<dbReference type="SUPFAM" id="SSF109604">
    <property type="entry name" value="HD-domain/PDEase-like"/>
    <property type="match status" value="1"/>
</dbReference>
<dbReference type="AlphaFoldDB" id="A0A1H4VFH1"/>
<gene>
    <name evidence="1" type="ORF">SAMN05444164_2778</name>
</gene>
<name>A0A1H4VFH1_9BRAD</name>
<dbReference type="EMBL" id="FNTH01000001">
    <property type="protein sequence ID" value="SEC79747.1"/>
    <property type="molecule type" value="Genomic_DNA"/>
</dbReference>
<protein>
    <submittedName>
        <fullName evidence="1">Predicted metal-dependent phosphohydrolase, HD superfamily</fullName>
    </submittedName>
</protein>
<dbReference type="PANTHER" id="PTHR21174:SF0">
    <property type="entry name" value="HD PHOSPHOHYDROLASE FAMILY PROTEIN-RELATED"/>
    <property type="match status" value="1"/>
</dbReference>
<sequence length="222" mass="24600">MRDGYPRISLPLIRATGCGERAVAVTDRPLPFPPLPSYTSAMNREDLVAAYAAPGRHYHNLAHIEDCLAALARVDGLSVAEREILSEAIWWHDVVYDPTRLDNEERSAQLAEQHVRAGIGHEVGRLIRLTKTHDVQADDRLGAILISIDLSILGAEPARYDAYAAAIRQEFIHVGDADYRAGRAKVLRHFAARQVIFPDAGFAATYDRRARDNLAREIAALS</sequence>
<dbReference type="Proteomes" id="UP000198992">
    <property type="component" value="Unassembled WGS sequence"/>
</dbReference>
<dbReference type="InterPro" id="IPR009218">
    <property type="entry name" value="HD_phosphohydro"/>
</dbReference>
<evidence type="ECO:0000313" key="1">
    <source>
        <dbReference type="EMBL" id="SEC79747.1"/>
    </source>
</evidence>
<dbReference type="PANTHER" id="PTHR21174">
    <property type="match status" value="1"/>
</dbReference>
<dbReference type="PIRSF" id="PIRSF035170">
    <property type="entry name" value="HD_phosphohydro"/>
    <property type="match status" value="1"/>
</dbReference>
<accession>A0A1H4VFH1</accession>
<evidence type="ECO:0000313" key="2">
    <source>
        <dbReference type="Proteomes" id="UP000198992"/>
    </source>
</evidence>
<reference evidence="1 2" key="1">
    <citation type="submission" date="2016-10" db="EMBL/GenBank/DDBJ databases">
        <authorList>
            <person name="de Groot N.N."/>
        </authorList>
    </citation>
    <scope>NUCLEOTIDE SEQUENCE [LARGE SCALE GENOMIC DNA]</scope>
    <source>
        <strain evidence="1 2">MT12</strain>
    </source>
</reference>
<dbReference type="GO" id="GO:0016787">
    <property type="term" value="F:hydrolase activity"/>
    <property type="evidence" value="ECO:0007669"/>
    <property type="project" value="UniProtKB-KW"/>
</dbReference>
<keyword evidence="1" id="KW-0378">Hydrolase</keyword>
<proteinExistence type="predicted"/>
<organism evidence="1 2">
    <name type="scientific">Bradyrhizobium erythrophlei</name>
    <dbReference type="NCBI Taxonomy" id="1437360"/>
    <lineage>
        <taxon>Bacteria</taxon>
        <taxon>Pseudomonadati</taxon>
        <taxon>Pseudomonadota</taxon>
        <taxon>Alphaproteobacteria</taxon>
        <taxon>Hyphomicrobiales</taxon>
        <taxon>Nitrobacteraceae</taxon>
        <taxon>Bradyrhizobium</taxon>
    </lineage>
</organism>